<evidence type="ECO:0000256" key="3">
    <source>
        <dbReference type="ARBA" id="ARBA00004690"/>
    </source>
</evidence>
<feature type="region of interest" description="Disordered" evidence="18">
    <location>
        <begin position="1"/>
        <end position="20"/>
    </location>
</feature>
<evidence type="ECO:0000259" key="19">
    <source>
        <dbReference type="Pfam" id="PF00485"/>
    </source>
</evidence>
<organism evidence="21">
    <name type="scientific">Papilio xuthus</name>
    <name type="common">Asian swallowtail butterfly</name>
    <dbReference type="NCBI Taxonomy" id="66420"/>
    <lineage>
        <taxon>Eukaryota</taxon>
        <taxon>Metazoa</taxon>
        <taxon>Ecdysozoa</taxon>
        <taxon>Arthropoda</taxon>
        <taxon>Hexapoda</taxon>
        <taxon>Insecta</taxon>
        <taxon>Pterygota</taxon>
        <taxon>Neoptera</taxon>
        <taxon>Endopterygota</taxon>
        <taxon>Lepidoptera</taxon>
        <taxon>Glossata</taxon>
        <taxon>Ditrysia</taxon>
        <taxon>Papilionoidea</taxon>
        <taxon>Papilionidae</taxon>
        <taxon>Papilioninae</taxon>
        <taxon>Papilio</taxon>
    </lineage>
</organism>
<comment type="similarity">
    <text evidence="4 17">Belongs to the uridine kinase family.</text>
</comment>
<dbReference type="InterPro" id="IPR000764">
    <property type="entry name" value="Uridine_kinase-like"/>
</dbReference>
<evidence type="ECO:0000256" key="8">
    <source>
        <dbReference type="ARBA" id="ARBA00022741"/>
    </source>
</evidence>
<evidence type="ECO:0000256" key="14">
    <source>
        <dbReference type="ARBA" id="ARBA00048909"/>
    </source>
</evidence>
<dbReference type="GO" id="GO:0005524">
    <property type="term" value="F:ATP binding"/>
    <property type="evidence" value="ECO:0007669"/>
    <property type="project" value="UniProtKB-KW"/>
</dbReference>
<evidence type="ECO:0000259" key="20">
    <source>
        <dbReference type="Pfam" id="PF14681"/>
    </source>
</evidence>
<dbReference type="InterPro" id="IPR029057">
    <property type="entry name" value="PRTase-like"/>
</dbReference>
<evidence type="ECO:0000256" key="4">
    <source>
        <dbReference type="ARBA" id="ARBA00005408"/>
    </source>
</evidence>
<dbReference type="SUPFAM" id="SSF53271">
    <property type="entry name" value="PRTase-like"/>
    <property type="match status" value="1"/>
</dbReference>
<gene>
    <name evidence="21" type="primary">LOC106121492</name>
</gene>
<dbReference type="CDD" id="cd06223">
    <property type="entry name" value="PRTases_typeI"/>
    <property type="match status" value="1"/>
</dbReference>
<protein>
    <recommendedName>
        <fullName evidence="17">Uridine kinase</fullName>
        <ecNumber evidence="17">2.7.1.48</ecNumber>
    </recommendedName>
</protein>
<dbReference type="AlphaFoldDB" id="A0AAJ7ED77"/>
<proteinExistence type="inferred from homology"/>
<feature type="domain" description="Phosphoribosyltransferase" evidence="20">
    <location>
        <begin position="356"/>
        <end position="559"/>
    </location>
</feature>
<dbReference type="GO" id="GO:0005634">
    <property type="term" value="C:nucleus"/>
    <property type="evidence" value="ECO:0007669"/>
    <property type="project" value="UniProtKB-SubCell"/>
</dbReference>
<evidence type="ECO:0000256" key="2">
    <source>
        <dbReference type="ARBA" id="ARBA00004496"/>
    </source>
</evidence>
<evidence type="ECO:0000256" key="17">
    <source>
        <dbReference type="RuleBase" id="RU003825"/>
    </source>
</evidence>
<dbReference type="InterPro" id="IPR000836">
    <property type="entry name" value="PRTase_dom"/>
</dbReference>
<dbReference type="GO" id="GO:0004849">
    <property type="term" value="F:uridine kinase activity"/>
    <property type="evidence" value="ECO:0007669"/>
    <property type="project" value="UniProtKB-EC"/>
</dbReference>
<dbReference type="GO" id="GO:0005737">
    <property type="term" value="C:cytoplasm"/>
    <property type="evidence" value="ECO:0007669"/>
    <property type="project" value="UniProtKB-SubCell"/>
</dbReference>
<dbReference type="PANTHER" id="PTHR10285">
    <property type="entry name" value="URIDINE KINASE"/>
    <property type="match status" value="1"/>
</dbReference>
<dbReference type="Proteomes" id="UP000694872">
    <property type="component" value="Unplaced"/>
</dbReference>
<evidence type="ECO:0000256" key="6">
    <source>
        <dbReference type="ARBA" id="ARBA00022553"/>
    </source>
</evidence>
<evidence type="ECO:0000256" key="7">
    <source>
        <dbReference type="ARBA" id="ARBA00022679"/>
    </source>
</evidence>
<evidence type="ECO:0000256" key="13">
    <source>
        <dbReference type="ARBA" id="ARBA00047436"/>
    </source>
</evidence>
<dbReference type="NCBIfam" id="NF004018">
    <property type="entry name" value="PRK05480.1"/>
    <property type="match status" value="1"/>
</dbReference>
<comment type="catalytic activity">
    <reaction evidence="13 17">
        <text>cytidine + ATP = CMP + ADP + H(+)</text>
        <dbReference type="Rhea" id="RHEA:24674"/>
        <dbReference type="ChEBI" id="CHEBI:15378"/>
        <dbReference type="ChEBI" id="CHEBI:17562"/>
        <dbReference type="ChEBI" id="CHEBI:30616"/>
        <dbReference type="ChEBI" id="CHEBI:60377"/>
        <dbReference type="ChEBI" id="CHEBI:456216"/>
        <dbReference type="EC" id="2.7.1.48"/>
    </reaction>
</comment>
<dbReference type="CDD" id="cd02023">
    <property type="entry name" value="UMPK"/>
    <property type="match status" value="1"/>
</dbReference>
<dbReference type="NCBIfam" id="NF001097">
    <property type="entry name" value="PRK00129.1"/>
    <property type="match status" value="1"/>
</dbReference>
<evidence type="ECO:0000313" key="21">
    <source>
        <dbReference type="RefSeq" id="XP_013172637.1"/>
    </source>
</evidence>
<comment type="catalytic activity">
    <reaction evidence="14 17">
        <text>uridine + ATP = UMP + ADP + H(+)</text>
        <dbReference type="Rhea" id="RHEA:16825"/>
        <dbReference type="ChEBI" id="CHEBI:15378"/>
        <dbReference type="ChEBI" id="CHEBI:16704"/>
        <dbReference type="ChEBI" id="CHEBI:30616"/>
        <dbReference type="ChEBI" id="CHEBI:57865"/>
        <dbReference type="ChEBI" id="CHEBI:456216"/>
        <dbReference type="EC" id="2.7.1.48"/>
    </reaction>
</comment>
<dbReference type="Pfam" id="PF14681">
    <property type="entry name" value="UPRTase"/>
    <property type="match status" value="1"/>
</dbReference>
<evidence type="ECO:0000256" key="1">
    <source>
        <dbReference type="ARBA" id="ARBA00004123"/>
    </source>
</evidence>
<dbReference type="InterPro" id="IPR027417">
    <property type="entry name" value="P-loop_NTPase"/>
</dbReference>
<dbReference type="KEGG" id="pxu:106121492"/>
<dbReference type="EC" id="2.7.1.48" evidence="17"/>
<evidence type="ECO:0000256" key="11">
    <source>
        <dbReference type="ARBA" id="ARBA00022843"/>
    </source>
</evidence>
<comment type="pathway">
    <text evidence="3 17">Pyrimidine metabolism; UMP biosynthesis via salvage pathway; UMP from uridine: step 1/1.</text>
</comment>
<keyword evidence="9 17" id="KW-0418">Kinase</keyword>
<sequence length="565" mass="63576">MAGKLNKFETPSSASSDSDTELALELSEQVFLDEEDYSRAPASPTTVPNVRSYRPPSTVVVSPAGIVISSNIAKSPRARRVRTASMSQSTKRTAAESILHADRRTIYTAGRPPWYNCTGGQEVEPFLIGICGASASGKTTVAAKIIESLNIPWVTIVSMDSFYKVLNEKQHVAAERNEYNFDHPDAFDMELLVKVLQRLREGKKVEVPIYNYVTHSRESRTKTMYGANVIIFEGILAFYNADVVRMLDMKVFVDTDADIRLARRLRRDIVQRGRDLEGVLKQYMTYVKPAYQNYIAPCMAHADIIVPRGGENKVAIQLIVQHVHKQLQLRGFKVREKLAVAHIGQPLPDSLYVLKDTPQVQGLHTFIRNKDTSRDEFIFYSKRLMRLVIEFALSLLPYSHLHVDTPQGFIYQGRKCDVEKICGVSILRAGETMEQAVCDVCKDIRIGKILIQTNQQTDEPELYYLRLPKDIKDYRVILMDATVATGAAAIMAIRVLLDHDVPEHNISLVSLLMAEIGVHSIAYAFPQVKIVTSALDPEINEKFYVLPGIGNFGDRYFGTEPPYDE</sequence>
<keyword evidence="11" id="KW-0832">Ubl conjugation</keyword>
<keyword evidence="5" id="KW-0963">Cytoplasm</keyword>
<evidence type="ECO:0000256" key="15">
    <source>
        <dbReference type="ARBA" id="ARBA00056790"/>
    </source>
</evidence>
<accession>A0AAJ7ED77</accession>
<reference evidence="21" key="1">
    <citation type="submission" date="2025-08" db="UniProtKB">
        <authorList>
            <consortium name="RefSeq"/>
        </authorList>
    </citation>
    <scope>IDENTIFICATION</scope>
</reference>
<dbReference type="PRINTS" id="PR00988">
    <property type="entry name" value="URIDINKINASE"/>
</dbReference>
<feature type="domain" description="Phosphoribulokinase/uridine kinase" evidence="19">
    <location>
        <begin position="127"/>
        <end position="315"/>
    </location>
</feature>
<evidence type="ECO:0000256" key="16">
    <source>
        <dbReference type="ARBA" id="ARBA00065923"/>
    </source>
</evidence>
<dbReference type="FunFam" id="3.40.50.300:FF:000200">
    <property type="entry name" value="Uridine-cytidine kinase"/>
    <property type="match status" value="1"/>
</dbReference>
<evidence type="ECO:0000256" key="12">
    <source>
        <dbReference type="ARBA" id="ARBA00023242"/>
    </source>
</evidence>
<dbReference type="Gene3D" id="3.40.50.2020">
    <property type="match status" value="1"/>
</dbReference>
<evidence type="ECO:0000256" key="18">
    <source>
        <dbReference type="SAM" id="MobiDB-lite"/>
    </source>
</evidence>
<keyword evidence="8 17" id="KW-0547">Nucleotide-binding</keyword>
<dbReference type="SUPFAM" id="SSF52540">
    <property type="entry name" value="P-loop containing nucleoside triphosphate hydrolases"/>
    <property type="match status" value="1"/>
</dbReference>
<dbReference type="GO" id="GO:0008655">
    <property type="term" value="P:pyrimidine-containing compound salvage"/>
    <property type="evidence" value="ECO:0007669"/>
    <property type="project" value="UniProtKB-ARBA"/>
</dbReference>
<evidence type="ECO:0000256" key="9">
    <source>
        <dbReference type="ARBA" id="ARBA00022777"/>
    </source>
</evidence>
<evidence type="ECO:0000256" key="5">
    <source>
        <dbReference type="ARBA" id="ARBA00022490"/>
    </source>
</evidence>
<evidence type="ECO:0000256" key="10">
    <source>
        <dbReference type="ARBA" id="ARBA00022840"/>
    </source>
</evidence>
<keyword evidence="12" id="KW-0539">Nucleus</keyword>
<dbReference type="FunFam" id="3.40.50.2020:FF:000010">
    <property type="entry name" value="Uridine-cytidine kinase"/>
    <property type="match status" value="1"/>
</dbReference>
<dbReference type="InterPro" id="IPR006083">
    <property type="entry name" value="PRK/URK"/>
</dbReference>
<keyword evidence="10 17" id="KW-0067">ATP-binding</keyword>
<comment type="pathway">
    <text evidence="17">Pyrimidine metabolism; CTP biosynthesis via salvage pathway; CTP from cytidine: step 1/3.</text>
</comment>
<dbReference type="GeneID" id="106121492"/>
<dbReference type="NCBIfam" id="TIGR00235">
    <property type="entry name" value="udk"/>
    <property type="match status" value="1"/>
</dbReference>
<comment type="function">
    <text evidence="15">May contribute to UTP accumulation needed for blast transformation and proliferation.</text>
</comment>
<comment type="subcellular location">
    <subcellularLocation>
        <location evidence="2">Cytoplasm</location>
    </subcellularLocation>
    <subcellularLocation>
        <location evidence="1">Nucleus</location>
    </subcellularLocation>
</comment>
<dbReference type="Pfam" id="PF00485">
    <property type="entry name" value="PRK"/>
    <property type="match status" value="1"/>
</dbReference>
<dbReference type="Gene3D" id="3.40.50.300">
    <property type="entry name" value="P-loop containing nucleotide triphosphate hydrolases"/>
    <property type="match status" value="1"/>
</dbReference>
<keyword evidence="6" id="KW-0597">Phosphoprotein</keyword>
<keyword evidence="7 17" id="KW-0808">Transferase</keyword>
<dbReference type="RefSeq" id="XP_013172637.1">
    <property type="nucleotide sequence ID" value="XM_013317183.1"/>
</dbReference>
<name>A0AAJ7ED77_PAPXU</name>
<comment type="subunit">
    <text evidence="16">Interacts with RNF19B.</text>
</comment>